<dbReference type="Gene3D" id="2.130.10.10">
    <property type="entry name" value="YVTN repeat-like/Quinoprotein amine dehydrogenase"/>
    <property type="match status" value="1"/>
</dbReference>
<keyword evidence="1" id="KW-0853">WD repeat</keyword>
<organism evidence="3 4">
    <name type="scientific">Rhodnius prolixus</name>
    <name type="common">Triatomid bug</name>
    <dbReference type="NCBI Taxonomy" id="13249"/>
    <lineage>
        <taxon>Eukaryota</taxon>
        <taxon>Metazoa</taxon>
        <taxon>Ecdysozoa</taxon>
        <taxon>Arthropoda</taxon>
        <taxon>Hexapoda</taxon>
        <taxon>Insecta</taxon>
        <taxon>Pterygota</taxon>
        <taxon>Neoptera</taxon>
        <taxon>Paraneoptera</taxon>
        <taxon>Hemiptera</taxon>
        <taxon>Heteroptera</taxon>
        <taxon>Panheteroptera</taxon>
        <taxon>Cimicomorpha</taxon>
        <taxon>Reduviidae</taxon>
        <taxon>Triatominae</taxon>
        <taxon>Rhodnius</taxon>
    </lineage>
</organism>
<dbReference type="PANTHER" id="PTHR19849:SF1">
    <property type="entry name" value="F-BOX_WD REPEAT-CONTAINING PROTEIN 7"/>
    <property type="match status" value="1"/>
</dbReference>
<dbReference type="GO" id="GO:0043130">
    <property type="term" value="F:ubiquitin binding"/>
    <property type="evidence" value="ECO:0007669"/>
    <property type="project" value="TreeGrafter"/>
</dbReference>
<dbReference type="STRING" id="13249.T1HBR9"/>
<evidence type="ECO:0000313" key="4">
    <source>
        <dbReference type="Proteomes" id="UP000015103"/>
    </source>
</evidence>
<name>T1HBR9_RHOPR</name>
<sequence>MSYNLTKSIKEHSSDVRAVCLLNNNQFLTTSRDTTSIVWDFEGFNPRPVRILVGHTNYVCTCCFIPPSPEHPEGLIVTGGNDNVICVYDPSIIEPLFTLTGHTKTGIFTIFRFNNLFDALRLE</sequence>
<evidence type="ECO:0000313" key="3">
    <source>
        <dbReference type="EnsemblMetazoa" id="RPRC001481-PA"/>
    </source>
</evidence>
<dbReference type="VEuPathDB" id="VectorBase:RPRC001481"/>
<reference evidence="3" key="1">
    <citation type="submission" date="2015-05" db="UniProtKB">
        <authorList>
            <consortium name="EnsemblMetazoa"/>
        </authorList>
    </citation>
    <scope>IDENTIFICATION</scope>
</reference>
<proteinExistence type="predicted"/>
<dbReference type="EMBL" id="ACPB03010796">
    <property type="status" value="NOT_ANNOTATED_CDS"/>
    <property type="molecule type" value="Genomic_DNA"/>
</dbReference>
<dbReference type="GO" id="GO:0043161">
    <property type="term" value="P:proteasome-mediated ubiquitin-dependent protein catabolic process"/>
    <property type="evidence" value="ECO:0007669"/>
    <property type="project" value="TreeGrafter"/>
</dbReference>
<protein>
    <submittedName>
        <fullName evidence="3">WD_REPEATS_REGION domain-containing protein</fullName>
    </submittedName>
</protein>
<evidence type="ECO:0000256" key="1">
    <source>
        <dbReference type="ARBA" id="ARBA00022574"/>
    </source>
</evidence>
<dbReference type="Pfam" id="PF00400">
    <property type="entry name" value="WD40"/>
    <property type="match status" value="2"/>
</dbReference>
<dbReference type="OMA" id="LEGHEYQ"/>
<dbReference type="EnsemblMetazoa" id="RPRC001481-RA">
    <property type="protein sequence ID" value="RPRC001481-PA"/>
    <property type="gene ID" value="RPRC001481"/>
</dbReference>
<dbReference type="InParanoid" id="T1HBR9"/>
<dbReference type="Proteomes" id="UP000015103">
    <property type="component" value="Unassembled WGS sequence"/>
</dbReference>
<accession>T1HBR9</accession>
<dbReference type="GO" id="GO:0010992">
    <property type="term" value="P:ubiquitin recycling"/>
    <property type="evidence" value="ECO:0007669"/>
    <property type="project" value="TreeGrafter"/>
</dbReference>
<keyword evidence="2" id="KW-0677">Repeat</keyword>
<dbReference type="AlphaFoldDB" id="T1HBR9"/>
<dbReference type="HOGENOM" id="CLU_2018047_0_0_1"/>
<dbReference type="InterPro" id="IPR036322">
    <property type="entry name" value="WD40_repeat_dom_sf"/>
</dbReference>
<dbReference type="InterPro" id="IPR015943">
    <property type="entry name" value="WD40/YVTN_repeat-like_dom_sf"/>
</dbReference>
<dbReference type="GO" id="GO:0005737">
    <property type="term" value="C:cytoplasm"/>
    <property type="evidence" value="ECO:0007669"/>
    <property type="project" value="TreeGrafter"/>
</dbReference>
<dbReference type="PANTHER" id="PTHR19849">
    <property type="entry name" value="PHOSPHOLIPASE A-2-ACTIVATING PROTEIN"/>
    <property type="match status" value="1"/>
</dbReference>
<dbReference type="SMART" id="SM00320">
    <property type="entry name" value="WD40"/>
    <property type="match status" value="2"/>
</dbReference>
<evidence type="ECO:0000256" key="2">
    <source>
        <dbReference type="ARBA" id="ARBA00022737"/>
    </source>
</evidence>
<dbReference type="SUPFAM" id="SSF50978">
    <property type="entry name" value="WD40 repeat-like"/>
    <property type="match status" value="1"/>
</dbReference>
<keyword evidence="4" id="KW-1185">Reference proteome</keyword>
<dbReference type="InterPro" id="IPR001680">
    <property type="entry name" value="WD40_rpt"/>
</dbReference>
<dbReference type="GO" id="GO:0005634">
    <property type="term" value="C:nucleus"/>
    <property type="evidence" value="ECO:0007669"/>
    <property type="project" value="TreeGrafter"/>
</dbReference>